<sequence length="110" mass="12533">MEEEPVNQVQSCVSLEDVCLYFTEEEWDLLNDAQKLLYHNVMLENFSTVLSLGLPISKAFSGITENGNESYGVIGPFTVIFLTFIQINCLPWNLSFQVNRAETDIFLSYP</sequence>
<dbReference type="Gene3D" id="6.10.140.140">
    <property type="match status" value="1"/>
</dbReference>
<dbReference type="InterPro" id="IPR050169">
    <property type="entry name" value="Krueppel_C2H2_ZnF"/>
</dbReference>
<dbReference type="InterPro" id="IPR001909">
    <property type="entry name" value="KRAB"/>
</dbReference>
<gene>
    <name evidence="3" type="ORF">H671_2g6501</name>
    <name evidence="2" type="ORF">I79_019561</name>
</gene>
<dbReference type="STRING" id="10029.G3I7R4"/>
<dbReference type="EMBL" id="JH001451">
    <property type="protein sequence ID" value="EGW14717.1"/>
    <property type="molecule type" value="Genomic_DNA"/>
</dbReference>
<evidence type="ECO:0000313" key="5">
    <source>
        <dbReference type="Proteomes" id="UP000030759"/>
    </source>
</evidence>
<dbReference type="Pfam" id="PF01352">
    <property type="entry name" value="KRAB"/>
    <property type="match status" value="1"/>
</dbReference>
<evidence type="ECO:0000313" key="4">
    <source>
        <dbReference type="Proteomes" id="UP000001075"/>
    </source>
</evidence>
<dbReference type="PANTHER" id="PTHR23232">
    <property type="entry name" value="KRAB DOMAIN C2H2 ZINC FINGER"/>
    <property type="match status" value="1"/>
</dbReference>
<dbReference type="PROSITE" id="PS50805">
    <property type="entry name" value="KRAB"/>
    <property type="match status" value="1"/>
</dbReference>
<reference evidence="5" key="3">
    <citation type="journal article" date="2013" name="Nat. Biotechnol.">
        <title>Chinese hamster genome sequenced from sorted chromosomes.</title>
        <authorList>
            <person name="Brinkrolf K."/>
            <person name="Rupp O."/>
            <person name="Laux H."/>
            <person name="Kollin F."/>
            <person name="Ernst W."/>
            <person name="Linke B."/>
            <person name="Kofler R."/>
            <person name="Romand S."/>
            <person name="Hesse F."/>
            <person name="Budach W.E."/>
            <person name="Galosy S."/>
            <person name="Muller D."/>
            <person name="Noll T."/>
            <person name="Wienberg J."/>
            <person name="Jostock T."/>
            <person name="Leonard M."/>
            <person name="Grillari J."/>
            <person name="Tauch A."/>
            <person name="Goesmann A."/>
            <person name="Helk B."/>
            <person name="Mott J.E."/>
            <person name="Puhler A."/>
            <person name="Borth N."/>
        </authorList>
    </citation>
    <scope>NUCLEOTIDE SEQUENCE [LARGE SCALE GENOMIC DNA]</scope>
    <source>
        <strain evidence="5">17A/GY</strain>
    </source>
</reference>
<dbReference type="SMART" id="SM00349">
    <property type="entry name" value="KRAB"/>
    <property type="match status" value="1"/>
</dbReference>
<proteinExistence type="predicted"/>
<dbReference type="PANTHER" id="PTHR23232:SF133">
    <property type="entry name" value="RIKEN CDNA 1700020N01 GENE"/>
    <property type="match status" value="1"/>
</dbReference>
<evidence type="ECO:0000313" key="3">
    <source>
        <dbReference type="EMBL" id="ERE83729.1"/>
    </source>
</evidence>
<protein>
    <submittedName>
        <fullName evidence="2 3">Zinc finger protein</fullName>
    </submittedName>
</protein>
<name>G3I7R4_CRIGR</name>
<dbReference type="AlphaFoldDB" id="G3I7R4"/>
<reference evidence="4" key="1">
    <citation type="journal article" date="2011" name="Nat. Biotechnol.">
        <title>The genomic sequence of the Chinese hamster ovary (CHO)-K1 cell line.</title>
        <authorList>
            <person name="Xu X."/>
            <person name="Nagarajan H."/>
            <person name="Lewis N.E."/>
            <person name="Pan S."/>
            <person name="Cai Z."/>
            <person name="Liu X."/>
            <person name="Chen W."/>
            <person name="Xie M."/>
            <person name="Wang W."/>
            <person name="Hammond S."/>
            <person name="Andersen M.R."/>
            <person name="Neff N."/>
            <person name="Passarelli B."/>
            <person name="Koh W."/>
            <person name="Fan H.C."/>
            <person name="Wang J."/>
            <person name="Gui Y."/>
            <person name="Lee K.H."/>
            <person name="Betenbaugh M.J."/>
            <person name="Quake S.R."/>
            <person name="Famili I."/>
            <person name="Palsson B.O."/>
            <person name="Wang J."/>
        </authorList>
    </citation>
    <scope>NUCLEOTIDE SEQUENCE [LARGE SCALE GENOMIC DNA]</scope>
    <source>
        <strain evidence="4">CHO K1 cell line</strain>
    </source>
</reference>
<reference evidence="3" key="4">
    <citation type="submission" date="2013-03" db="EMBL/GenBank/DDBJ databases">
        <title>Chinese hamster genome sequenced from sorted chromosomes.</title>
        <authorList>
            <person name="Brinkrolf K."/>
            <person name="Rupp O."/>
            <person name="Laux H."/>
            <person name="Kollin F."/>
            <person name="Ernst W."/>
            <person name="Linke B."/>
            <person name="Kofler R."/>
            <person name="Romand S."/>
            <person name="Hesse F."/>
            <person name="Budach W.E."/>
            <person name="Galosy S."/>
            <person name="Muller D."/>
            <person name="Noll T."/>
            <person name="Wienberg J."/>
            <person name="Jostock T."/>
            <person name="Leonard M."/>
            <person name="Grillari J."/>
            <person name="Tauch A."/>
            <person name="Goesmann A."/>
            <person name="Helk B."/>
            <person name="Mott J.E."/>
            <person name="Puehler A."/>
            <person name="Borth N."/>
        </authorList>
    </citation>
    <scope>NUCLEOTIDE SEQUENCE</scope>
    <source>
        <strain evidence="3">17A/GY</strain>
    </source>
</reference>
<evidence type="ECO:0000259" key="1">
    <source>
        <dbReference type="PROSITE" id="PS50805"/>
    </source>
</evidence>
<dbReference type="Proteomes" id="UP000030759">
    <property type="component" value="Unassembled WGS sequence"/>
</dbReference>
<dbReference type="InterPro" id="IPR036051">
    <property type="entry name" value="KRAB_dom_sf"/>
</dbReference>
<dbReference type="EMBL" id="KE668550">
    <property type="protein sequence ID" value="ERE83729.1"/>
    <property type="molecule type" value="Genomic_DNA"/>
</dbReference>
<evidence type="ECO:0000313" key="2">
    <source>
        <dbReference type="EMBL" id="EGW14717.1"/>
    </source>
</evidence>
<feature type="domain" description="KRAB" evidence="1">
    <location>
        <begin position="13"/>
        <end position="104"/>
    </location>
</feature>
<reference evidence="2" key="2">
    <citation type="submission" date="2011-08" db="EMBL/GenBank/DDBJ databases">
        <title>The genomic sequence of the Chinese hamster ovary CHO-K1 cell line.</title>
        <authorList>
            <person name="Xu X."/>
            <person name="Nagarajan H."/>
            <person name="Lewis N.E."/>
            <person name="Pan S."/>
            <person name="Cai Z."/>
            <person name="Liu X."/>
            <person name="Chen W."/>
            <person name="Xie M."/>
            <person name="Wang W."/>
            <person name="Hammond S."/>
            <person name="Andersen M.R."/>
            <person name="Neff N."/>
            <person name="Passarelli B."/>
            <person name="Koh W."/>
            <person name="Fan C.H."/>
            <person name="Wang J."/>
            <person name="Gui Y."/>
            <person name="Lee K.H."/>
            <person name="Betenbaugh M.J."/>
            <person name="Quake S.R."/>
            <person name="Famili I."/>
            <person name="Palsson B.O."/>
            <person name="Wang J."/>
        </authorList>
    </citation>
    <scope>NUCLEOTIDE SEQUENCE</scope>
</reference>
<dbReference type="SUPFAM" id="SSF109640">
    <property type="entry name" value="KRAB domain (Kruppel-associated box)"/>
    <property type="match status" value="1"/>
</dbReference>
<organism evidence="2 4">
    <name type="scientific">Cricetulus griseus</name>
    <name type="common">Chinese hamster</name>
    <name type="synonym">Cricetulus barabensis griseus</name>
    <dbReference type="NCBI Taxonomy" id="10029"/>
    <lineage>
        <taxon>Eukaryota</taxon>
        <taxon>Metazoa</taxon>
        <taxon>Chordata</taxon>
        <taxon>Craniata</taxon>
        <taxon>Vertebrata</taxon>
        <taxon>Euteleostomi</taxon>
        <taxon>Mammalia</taxon>
        <taxon>Eutheria</taxon>
        <taxon>Euarchontoglires</taxon>
        <taxon>Glires</taxon>
        <taxon>Rodentia</taxon>
        <taxon>Myomorpha</taxon>
        <taxon>Muroidea</taxon>
        <taxon>Cricetidae</taxon>
        <taxon>Cricetinae</taxon>
        <taxon>Cricetulus</taxon>
    </lineage>
</organism>
<dbReference type="CDD" id="cd07765">
    <property type="entry name" value="KRAB_A-box"/>
    <property type="match status" value="1"/>
</dbReference>
<dbReference type="Proteomes" id="UP000001075">
    <property type="component" value="Unassembled WGS sequence"/>
</dbReference>
<accession>G3I7R4</accession>
<dbReference type="GO" id="GO:0006355">
    <property type="term" value="P:regulation of DNA-templated transcription"/>
    <property type="evidence" value="ECO:0007669"/>
    <property type="project" value="InterPro"/>
</dbReference>